<organism evidence="1 2">
    <name type="scientific">Nakamurella panacisegetis</name>
    <dbReference type="NCBI Taxonomy" id="1090615"/>
    <lineage>
        <taxon>Bacteria</taxon>
        <taxon>Bacillati</taxon>
        <taxon>Actinomycetota</taxon>
        <taxon>Actinomycetes</taxon>
        <taxon>Nakamurellales</taxon>
        <taxon>Nakamurellaceae</taxon>
        <taxon>Nakamurella</taxon>
    </lineage>
</organism>
<dbReference type="SUPFAM" id="SSF89095">
    <property type="entry name" value="GatB/YqeY motif"/>
    <property type="match status" value="1"/>
</dbReference>
<dbReference type="InterPro" id="IPR023168">
    <property type="entry name" value="GatB_Yqey_C_2"/>
</dbReference>
<gene>
    <name evidence="1" type="ORF">SAMN04515671_0572</name>
</gene>
<dbReference type="InterPro" id="IPR003789">
    <property type="entry name" value="Asn/Gln_tRNA_amidoTrase-B-like"/>
</dbReference>
<sequence>MSELKATLRSDLTAAMKARDALTLGTLRMALAAVTNEEVAGSSARELTDAEVTTVLAREVKKRKESAEAFENAGRAELAEKERAESAVLQRYLPAQLSDAEISALAQEAVAEVAASTGSAPTMKQMGLVIKAAQAKAAGRADGAKIAAAVKAALA</sequence>
<dbReference type="EMBL" id="LT629710">
    <property type="protein sequence ID" value="SDO32633.1"/>
    <property type="molecule type" value="Genomic_DNA"/>
</dbReference>
<protein>
    <recommendedName>
        <fullName evidence="3">GatB/YqeY domain-containing protein</fullName>
    </recommendedName>
</protein>
<proteinExistence type="predicted"/>
<name>A0A1H0IML4_9ACTN</name>
<dbReference type="AlphaFoldDB" id="A0A1H0IML4"/>
<reference evidence="1" key="1">
    <citation type="submission" date="2016-10" db="EMBL/GenBank/DDBJ databases">
        <authorList>
            <person name="de Groot N.N."/>
        </authorList>
    </citation>
    <scope>NUCLEOTIDE SEQUENCE [LARGE SCALE GENOMIC DNA]</scope>
    <source>
        <strain evidence="1">P4-7</strain>
    </source>
</reference>
<dbReference type="Pfam" id="PF09424">
    <property type="entry name" value="YqeY"/>
    <property type="match status" value="1"/>
</dbReference>
<accession>A0A1H0IML4</accession>
<dbReference type="PANTHER" id="PTHR28055">
    <property type="entry name" value="ALTERED INHERITANCE OF MITOCHONDRIA PROTEIN 41, MITOCHONDRIAL"/>
    <property type="match status" value="1"/>
</dbReference>
<dbReference type="OrthoDB" id="5244551at2"/>
<evidence type="ECO:0000313" key="2">
    <source>
        <dbReference type="Proteomes" id="UP000198741"/>
    </source>
</evidence>
<dbReference type="STRING" id="1090615.SAMN04515671_0572"/>
<dbReference type="Gene3D" id="1.10.1510.10">
    <property type="entry name" value="Uncharacterised protein YqeY/AIM41 PF09424, N-terminal domain"/>
    <property type="match status" value="1"/>
</dbReference>
<dbReference type="Gene3D" id="1.10.10.410">
    <property type="match status" value="1"/>
</dbReference>
<dbReference type="InterPro" id="IPR019004">
    <property type="entry name" value="YqeY/Aim41"/>
</dbReference>
<dbReference type="GO" id="GO:0016884">
    <property type="term" value="F:carbon-nitrogen ligase activity, with glutamine as amido-N-donor"/>
    <property type="evidence" value="ECO:0007669"/>
    <property type="project" value="InterPro"/>
</dbReference>
<dbReference type="Proteomes" id="UP000198741">
    <property type="component" value="Chromosome I"/>
</dbReference>
<dbReference type="RefSeq" id="WP_090474511.1">
    <property type="nucleotide sequence ID" value="NZ_LT629710.1"/>
</dbReference>
<evidence type="ECO:0008006" key="3">
    <source>
        <dbReference type="Google" id="ProtNLM"/>
    </source>
</evidence>
<dbReference type="InterPro" id="IPR042184">
    <property type="entry name" value="YqeY/Aim41_N"/>
</dbReference>
<evidence type="ECO:0000313" key="1">
    <source>
        <dbReference type="EMBL" id="SDO32633.1"/>
    </source>
</evidence>
<keyword evidence="2" id="KW-1185">Reference proteome</keyword>
<dbReference type="PANTHER" id="PTHR28055:SF1">
    <property type="entry name" value="ALTERED INHERITANCE OF MITOCHONDRIA PROTEIN 41, MITOCHONDRIAL"/>
    <property type="match status" value="1"/>
</dbReference>